<dbReference type="STRING" id="93684.SAMN05421853_10499"/>
<evidence type="ECO:0000313" key="2">
    <source>
        <dbReference type="EMBL" id="SFQ35094.1"/>
    </source>
</evidence>
<dbReference type="AlphaFoldDB" id="A0A1I5XT46"/>
<dbReference type="RefSeq" id="WP_093010209.1">
    <property type="nucleotide sequence ID" value="NZ_FOXV01000004.1"/>
</dbReference>
<dbReference type="Proteomes" id="UP000243106">
    <property type="component" value="Unassembled WGS sequence"/>
</dbReference>
<dbReference type="PROSITE" id="PS51197">
    <property type="entry name" value="HTH_RRF2_2"/>
    <property type="match status" value="1"/>
</dbReference>
<reference evidence="3" key="1">
    <citation type="submission" date="2016-10" db="EMBL/GenBank/DDBJ databases">
        <authorList>
            <person name="Varghese N."/>
            <person name="Submissions S."/>
        </authorList>
    </citation>
    <scope>NUCLEOTIDE SEQUENCE [LARGE SCALE GENOMIC DNA]</scope>
    <source>
        <strain evidence="3">JCM 10271</strain>
    </source>
</reference>
<dbReference type="InterPro" id="IPR036390">
    <property type="entry name" value="WH_DNA-bd_sf"/>
</dbReference>
<organism evidence="2 3">
    <name type="scientific">Roseivivax halotolerans</name>
    <dbReference type="NCBI Taxonomy" id="93684"/>
    <lineage>
        <taxon>Bacteria</taxon>
        <taxon>Pseudomonadati</taxon>
        <taxon>Pseudomonadota</taxon>
        <taxon>Alphaproteobacteria</taxon>
        <taxon>Rhodobacterales</taxon>
        <taxon>Roseobacteraceae</taxon>
        <taxon>Roseivivax</taxon>
    </lineage>
</organism>
<name>A0A1I5XT46_9RHOB</name>
<evidence type="ECO:0000256" key="1">
    <source>
        <dbReference type="ARBA" id="ARBA00023125"/>
    </source>
</evidence>
<dbReference type="Pfam" id="PF02082">
    <property type="entry name" value="Rrf2"/>
    <property type="match status" value="1"/>
</dbReference>
<dbReference type="Gene3D" id="1.10.10.10">
    <property type="entry name" value="Winged helix-like DNA-binding domain superfamily/Winged helix DNA-binding domain"/>
    <property type="match status" value="1"/>
</dbReference>
<evidence type="ECO:0000313" key="3">
    <source>
        <dbReference type="Proteomes" id="UP000243106"/>
    </source>
</evidence>
<dbReference type="GO" id="GO:0003677">
    <property type="term" value="F:DNA binding"/>
    <property type="evidence" value="ECO:0007669"/>
    <property type="project" value="UniProtKB-KW"/>
</dbReference>
<dbReference type="PANTHER" id="PTHR33221:SF4">
    <property type="entry name" value="HTH-TYPE TRANSCRIPTIONAL REPRESSOR NSRR"/>
    <property type="match status" value="1"/>
</dbReference>
<sequence length="157" mass="17212">MRVNKRTNIAVRVLMYCTVHRDKLVTKAEIARSCNSSEHHLGQIVNQLAQLGYLSTRRGRHGGLMLGMNPEDITLGTLFRHFESKGAIVECFQESGNTCPLVNACRLRASLQNAMEAFFAALENVTVSDLVVDNTELAALFDLPDDKAAVASPEHAG</sequence>
<dbReference type="GO" id="GO:0005829">
    <property type="term" value="C:cytosol"/>
    <property type="evidence" value="ECO:0007669"/>
    <property type="project" value="TreeGrafter"/>
</dbReference>
<dbReference type="GO" id="GO:0003700">
    <property type="term" value="F:DNA-binding transcription factor activity"/>
    <property type="evidence" value="ECO:0007669"/>
    <property type="project" value="TreeGrafter"/>
</dbReference>
<protein>
    <submittedName>
        <fullName evidence="2">Rrf2 family transcriptional regulator, nitric oxide-sensitive transcriptional repressor</fullName>
    </submittedName>
</protein>
<dbReference type="EMBL" id="FOXV01000004">
    <property type="protein sequence ID" value="SFQ35094.1"/>
    <property type="molecule type" value="Genomic_DNA"/>
</dbReference>
<proteinExistence type="predicted"/>
<dbReference type="InterPro" id="IPR000944">
    <property type="entry name" value="Tscrpt_reg_Rrf2"/>
</dbReference>
<dbReference type="InterPro" id="IPR036388">
    <property type="entry name" value="WH-like_DNA-bd_sf"/>
</dbReference>
<dbReference type="SUPFAM" id="SSF46785">
    <property type="entry name" value="Winged helix' DNA-binding domain"/>
    <property type="match status" value="1"/>
</dbReference>
<keyword evidence="1" id="KW-0238">DNA-binding</keyword>
<dbReference type="PANTHER" id="PTHR33221">
    <property type="entry name" value="WINGED HELIX-TURN-HELIX TRANSCRIPTIONAL REGULATOR, RRF2 FAMILY"/>
    <property type="match status" value="1"/>
</dbReference>
<keyword evidence="3" id="KW-1185">Reference proteome</keyword>
<dbReference type="NCBIfam" id="TIGR00738">
    <property type="entry name" value="rrf2_super"/>
    <property type="match status" value="1"/>
</dbReference>
<accession>A0A1I5XT46</accession>
<gene>
    <name evidence="2" type="ORF">SAMN05421853_10499</name>
</gene>